<dbReference type="InterPro" id="IPR001689">
    <property type="entry name" value="Flag_FliM"/>
</dbReference>
<protein>
    <recommendedName>
        <fullName evidence="4">Flagellar motor switch protein FliM</fullName>
    </recommendedName>
</protein>
<dbReference type="RefSeq" id="WP_035850099.1">
    <property type="nucleotide sequence ID" value="NZ_KK073874.1"/>
</dbReference>
<proteinExistence type="inferred from homology"/>
<dbReference type="GO" id="GO:0005886">
    <property type="term" value="C:plasma membrane"/>
    <property type="evidence" value="ECO:0007669"/>
    <property type="project" value="UniProtKB-SubCell"/>
</dbReference>
<keyword evidence="12" id="KW-0966">Cell projection</keyword>
<dbReference type="AlphaFoldDB" id="A0A010YL54"/>
<dbReference type="PRINTS" id="PR00955">
    <property type="entry name" value="FLGMOTORFLIM"/>
</dbReference>
<dbReference type="SUPFAM" id="SSF101801">
    <property type="entry name" value="Surface presentation of antigens (SPOA)"/>
    <property type="match status" value="1"/>
</dbReference>
<gene>
    <name evidence="12" type="ORF">CryarDRAFT_2060</name>
</gene>
<comment type="similarity">
    <text evidence="3">Belongs to the FliM family.</text>
</comment>
<dbReference type="Gene3D" id="3.40.1550.10">
    <property type="entry name" value="CheC-like"/>
    <property type="match status" value="1"/>
</dbReference>
<dbReference type="InterPro" id="IPR036429">
    <property type="entry name" value="SpoA-like_sf"/>
</dbReference>
<evidence type="ECO:0000313" key="12">
    <source>
        <dbReference type="EMBL" id="EXG80965.1"/>
    </source>
</evidence>
<dbReference type="Gene3D" id="2.30.330.10">
    <property type="entry name" value="SpoA-like"/>
    <property type="match status" value="1"/>
</dbReference>
<dbReference type="InterPro" id="IPR028976">
    <property type="entry name" value="CheC-like_sf"/>
</dbReference>
<evidence type="ECO:0000256" key="6">
    <source>
        <dbReference type="ARBA" id="ARBA00022500"/>
    </source>
</evidence>
<dbReference type="PATRIC" id="fig|927661.3.peg.2025"/>
<dbReference type="CDD" id="cd17908">
    <property type="entry name" value="FliM"/>
    <property type="match status" value="1"/>
</dbReference>
<dbReference type="Pfam" id="PF01052">
    <property type="entry name" value="FliMN_C"/>
    <property type="match status" value="1"/>
</dbReference>
<dbReference type="Pfam" id="PF02154">
    <property type="entry name" value="FliM"/>
    <property type="match status" value="1"/>
</dbReference>
<dbReference type="GO" id="GO:0003774">
    <property type="term" value="F:cytoskeletal motor activity"/>
    <property type="evidence" value="ECO:0007669"/>
    <property type="project" value="InterPro"/>
</dbReference>
<sequence>MTSSSAPAGAPRTAGRLSRRSKGAGPQPYDFRRPTKLSREHARTLQMTYETFARQYTTLLTSSLRAISQVSLVSIEQLSYDEYIAQIGNPTLLTMVTLSPLPGITLLEIPVDMALACIDHLLGGPGGAQPQRELSEIETVLFRGLLDRILGEFRYSFDTVKKIEPKAGAIEYNPQFAQAAAPSDPMVVVSLEMKVGSQECIATMCLPFAAVMQALQKADEATALTPAERMAKDLALRNLTGGLLGAKLPVVVRFGTTQMYPEQIVALEPGDVVSLGHPVNRPLTVSTNGITLAHAVPGNHGARLACLVVDPPREDARR</sequence>
<keyword evidence="12" id="KW-0969">Cilium</keyword>
<dbReference type="PANTHER" id="PTHR30034:SF6">
    <property type="entry name" value="YOP PROTEINS TRANSLOCATION PROTEIN Q"/>
    <property type="match status" value="1"/>
</dbReference>
<keyword evidence="5" id="KW-1003">Cell membrane</keyword>
<evidence type="ECO:0000256" key="9">
    <source>
        <dbReference type="ARBA" id="ARBA00023143"/>
    </source>
</evidence>
<evidence type="ECO:0000256" key="7">
    <source>
        <dbReference type="ARBA" id="ARBA00022779"/>
    </source>
</evidence>
<evidence type="ECO:0000256" key="10">
    <source>
        <dbReference type="SAM" id="MobiDB-lite"/>
    </source>
</evidence>
<dbReference type="EMBL" id="JFBT01000001">
    <property type="protein sequence ID" value="EXG80965.1"/>
    <property type="molecule type" value="Genomic_DNA"/>
</dbReference>
<feature type="domain" description="Flagellar motor switch protein FliN-like C-terminal" evidence="11">
    <location>
        <begin position="243"/>
        <end position="310"/>
    </location>
</feature>
<evidence type="ECO:0000256" key="2">
    <source>
        <dbReference type="ARBA" id="ARBA00004202"/>
    </source>
</evidence>
<dbReference type="PANTHER" id="PTHR30034">
    <property type="entry name" value="FLAGELLAR MOTOR SWITCH PROTEIN FLIM"/>
    <property type="match status" value="1"/>
</dbReference>
<keyword evidence="8" id="KW-0472">Membrane</keyword>
<dbReference type="GO" id="GO:0009425">
    <property type="term" value="C:bacterial-type flagellum basal body"/>
    <property type="evidence" value="ECO:0007669"/>
    <property type="project" value="UniProtKB-SubCell"/>
</dbReference>
<reference evidence="12 13" key="1">
    <citation type="submission" date="2013-07" db="EMBL/GenBank/DDBJ databases">
        <authorList>
            <consortium name="DOE Joint Genome Institute"/>
            <person name="Eisen J."/>
            <person name="Huntemann M."/>
            <person name="Han J."/>
            <person name="Chen A."/>
            <person name="Kyrpides N."/>
            <person name="Mavromatis K."/>
            <person name="Markowitz V."/>
            <person name="Palaniappan K."/>
            <person name="Ivanova N."/>
            <person name="Schaumberg A."/>
            <person name="Pati A."/>
            <person name="Liolios K."/>
            <person name="Nordberg H.P."/>
            <person name="Cantor M.N."/>
            <person name="Hua S.X."/>
            <person name="Woyke T."/>
        </authorList>
    </citation>
    <scope>NUCLEOTIDE SEQUENCE [LARGE SCALE GENOMIC DNA]</scope>
    <source>
        <strain evidence="12 13">DSM 44712</strain>
    </source>
</reference>
<comment type="subcellular location">
    <subcellularLocation>
        <location evidence="1">Bacterial flagellum basal body</location>
    </subcellularLocation>
    <subcellularLocation>
        <location evidence="2">Cell membrane</location>
        <topology evidence="2">Peripheral membrane protein</topology>
    </subcellularLocation>
</comment>
<dbReference type="HOGENOM" id="CLU_052646_0_0_11"/>
<evidence type="ECO:0000256" key="3">
    <source>
        <dbReference type="ARBA" id="ARBA00011049"/>
    </source>
</evidence>
<dbReference type="GO" id="GO:0071978">
    <property type="term" value="P:bacterial-type flagellum-dependent swarming motility"/>
    <property type="evidence" value="ECO:0007669"/>
    <property type="project" value="TreeGrafter"/>
</dbReference>
<evidence type="ECO:0000256" key="1">
    <source>
        <dbReference type="ARBA" id="ARBA00004117"/>
    </source>
</evidence>
<name>A0A010YL54_9ACTN</name>
<evidence type="ECO:0000256" key="4">
    <source>
        <dbReference type="ARBA" id="ARBA00021898"/>
    </source>
</evidence>
<dbReference type="GO" id="GO:0050918">
    <property type="term" value="P:positive chemotaxis"/>
    <property type="evidence" value="ECO:0007669"/>
    <property type="project" value="TreeGrafter"/>
</dbReference>
<keyword evidence="12" id="KW-0282">Flagellum</keyword>
<keyword evidence="6" id="KW-0145">Chemotaxis</keyword>
<dbReference type="PIRSF" id="PIRSF002888">
    <property type="entry name" value="FliM"/>
    <property type="match status" value="1"/>
</dbReference>
<evidence type="ECO:0000256" key="8">
    <source>
        <dbReference type="ARBA" id="ARBA00023136"/>
    </source>
</evidence>
<accession>A0A010YL54</accession>
<comment type="caution">
    <text evidence="12">The sequence shown here is derived from an EMBL/GenBank/DDBJ whole genome shotgun (WGS) entry which is preliminary data.</text>
</comment>
<dbReference type="SUPFAM" id="SSF103039">
    <property type="entry name" value="CheC-like"/>
    <property type="match status" value="1"/>
</dbReference>
<keyword evidence="9" id="KW-0975">Bacterial flagellum</keyword>
<dbReference type="Proteomes" id="UP000021053">
    <property type="component" value="Unassembled WGS sequence"/>
</dbReference>
<organism evidence="12 13">
    <name type="scientific">Cryptosporangium arvum DSM 44712</name>
    <dbReference type="NCBI Taxonomy" id="927661"/>
    <lineage>
        <taxon>Bacteria</taxon>
        <taxon>Bacillati</taxon>
        <taxon>Actinomycetota</taxon>
        <taxon>Actinomycetes</taxon>
        <taxon>Cryptosporangiales</taxon>
        <taxon>Cryptosporangiaceae</taxon>
        <taxon>Cryptosporangium</taxon>
    </lineage>
</organism>
<evidence type="ECO:0000256" key="5">
    <source>
        <dbReference type="ARBA" id="ARBA00022475"/>
    </source>
</evidence>
<evidence type="ECO:0000313" key="13">
    <source>
        <dbReference type="Proteomes" id="UP000021053"/>
    </source>
</evidence>
<evidence type="ECO:0000259" key="11">
    <source>
        <dbReference type="Pfam" id="PF01052"/>
    </source>
</evidence>
<dbReference type="InterPro" id="IPR001543">
    <property type="entry name" value="FliN-like_C"/>
</dbReference>
<keyword evidence="13" id="KW-1185">Reference proteome</keyword>
<feature type="region of interest" description="Disordered" evidence="10">
    <location>
        <begin position="1"/>
        <end position="37"/>
    </location>
</feature>
<keyword evidence="7" id="KW-0283">Flagellar rotation</keyword>